<proteinExistence type="predicted"/>
<evidence type="ECO:0000313" key="2">
    <source>
        <dbReference type="EMBL" id="SOQ46574.1"/>
    </source>
</evidence>
<reference evidence="2" key="1">
    <citation type="submission" date="2016-07" db="EMBL/GenBank/DDBJ databases">
        <authorList>
            <person name="Bretaudeau A."/>
        </authorList>
    </citation>
    <scope>NUCLEOTIDE SEQUENCE</scope>
    <source>
        <strain evidence="2">Rice</strain>
        <tissue evidence="2">Whole body</tissue>
    </source>
</reference>
<protein>
    <submittedName>
        <fullName evidence="2">SFRICE_033523</fullName>
    </submittedName>
</protein>
<dbReference type="AlphaFoldDB" id="A0A2H1W234"/>
<keyword evidence="1" id="KW-0472">Membrane</keyword>
<gene>
    <name evidence="2" type="ORF">SFRICE_033523</name>
</gene>
<keyword evidence="1" id="KW-0812">Transmembrane</keyword>
<dbReference type="EMBL" id="ODYU01005588">
    <property type="protein sequence ID" value="SOQ46574.1"/>
    <property type="molecule type" value="Genomic_DNA"/>
</dbReference>
<feature type="transmembrane region" description="Helical" evidence="1">
    <location>
        <begin position="45"/>
        <end position="64"/>
    </location>
</feature>
<accession>A0A2H1W234</accession>
<keyword evidence="1" id="KW-1133">Transmembrane helix</keyword>
<feature type="transmembrane region" description="Helical" evidence="1">
    <location>
        <begin position="117"/>
        <end position="141"/>
    </location>
</feature>
<organism evidence="2">
    <name type="scientific">Spodoptera frugiperda</name>
    <name type="common">Fall armyworm</name>
    <dbReference type="NCBI Taxonomy" id="7108"/>
    <lineage>
        <taxon>Eukaryota</taxon>
        <taxon>Metazoa</taxon>
        <taxon>Ecdysozoa</taxon>
        <taxon>Arthropoda</taxon>
        <taxon>Hexapoda</taxon>
        <taxon>Insecta</taxon>
        <taxon>Pterygota</taxon>
        <taxon>Neoptera</taxon>
        <taxon>Endopterygota</taxon>
        <taxon>Lepidoptera</taxon>
        <taxon>Glossata</taxon>
        <taxon>Ditrysia</taxon>
        <taxon>Noctuoidea</taxon>
        <taxon>Noctuidae</taxon>
        <taxon>Amphipyrinae</taxon>
        <taxon>Spodoptera</taxon>
    </lineage>
</organism>
<evidence type="ECO:0000256" key="1">
    <source>
        <dbReference type="SAM" id="Phobius"/>
    </source>
</evidence>
<name>A0A2H1W234_SPOFR</name>
<feature type="transmembrane region" description="Helical" evidence="1">
    <location>
        <begin position="153"/>
        <end position="171"/>
    </location>
</feature>
<feature type="transmembrane region" description="Helical" evidence="1">
    <location>
        <begin position="85"/>
        <end position="111"/>
    </location>
</feature>
<sequence length="184" mass="21381">MSVWNSYNILFTPPPPPKPDHIVTRPPRCCPVDCLGYPQRCCGCVPLLIGTIVICVMSFMGAIIELMQSEKLMDIIFHENDDLSIYFKLFYLFVIIIYLATCFMLFVGIITKKVQLIQIYVCFACIFNCICVAIKIMLVAVQMFEGSLEKKSLIVILIVILWHTTFFYYVSVVNSFKYKLWYHW</sequence>